<evidence type="ECO:0000313" key="3">
    <source>
        <dbReference type="EMBL" id="WQB69159.1"/>
    </source>
</evidence>
<name>A0ABZ0V7F0_9MICO</name>
<dbReference type="RefSeq" id="WP_322409282.1">
    <property type="nucleotide sequence ID" value="NZ_CP139779.1"/>
</dbReference>
<feature type="region of interest" description="Disordered" evidence="1">
    <location>
        <begin position="29"/>
        <end position="60"/>
    </location>
</feature>
<sequence length="155" mass="15175">MTRGRRLGGATGLAVVLAIAGAAVSGCTGGDAGGSGESASVAPTRDAGQATADGDARRERMPLSDDAVAANRELVPEVSVALDALRGDGEVTPDAVAARLSEIGLADVQTISDARSLTFGAMGVEGGCFYGEISAQTVQVEVGGPREGGGCVPGS</sequence>
<dbReference type="PROSITE" id="PS51257">
    <property type="entry name" value="PROKAR_LIPOPROTEIN"/>
    <property type="match status" value="1"/>
</dbReference>
<accession>A0ABZ0V7F0</accession>
<reference evidence="3 4" key="1">
    <citation type="submission" date="2023-06" db="EMBL/GenBank/DDBJ databases">
        <title>Rock-solubilizing bacteria, Microbacterium invictum, promotes re-establishment of vegetation in rocky wasteland by accelerating rock bio-weathering and reshaping soil bacterial community.</title>
        <authorList>
            <person name="Liu C."/>
        </authorList>
    </citation>
    <scope>NUCLEOTIDE SEQUENCE [LARGE SCALE GENOMIC DNA]</scope>
    <source>
        <strain evidence="3 4">X-18</strain>
    </source>
</reference>
<proteinExistence type="predicted"/>
<evidence type="ECO:0000313" key="4">
    <source>
        <dbReference type="Proteomes" id="UP001324533"/>
    </source>
</evidence>
<dbReference type="Proteomes" id="UP001324533">
    <property type="component" value="Chromosome"/>
</dbReference>
<keyword evidence="2" id="KW-0732">Signal</keyword>
<feature type="signal peptide" evidence="2">
    <location>
        <begin position="1"/>
        <end position="22"/>
    </location>
</feature>
<evidence type="ECO:0008006" key="5">
    <source>
        <dbReference type="Google" id="ProtNLM"/>
    </source>
</evidence>
<keyword evidence="4" id="KW-1185">Reference proteome</keyword>
<protein>
    <recommendedName>
        <fullName evidence="5">Lipoprotein</fullName>
    </recommendedName>
</protein>
<dbReference type="EMBL" id="CP139779">
    <property type="protein sequence ID" value="WQB69159.1"/>
    <property type="molecule type" value="Genomic_DNA"/>
</dbReference>
<organism evidence="3 4">
    <name type="scientific">Microbacterium invictum</name>
    <dbReference type="NCBI Taxonomy" id="515415"/>
    <lineage>
        <taxon>Bacteria</taxon>
        <taxon>Bacillati</taxon>
        <taxon>Actinomycetota</taxon>
        <taxon>Actinomycetes</taxon>
        <taxon>Micrococcales</taxon>
        <taxon>Microbacteriaceae</taxon>
        <taxon>Microbacterium</taxon>
    </lineage>
</organism>
<evidence type="ECO:0000256" key="1">
    <source>
        <dbReference type="SAM" id="MobiDB-lite"/>
    </source>
</evidence>
<evidence type="ECO:0000256" key="2">
    <source>
        <dbReference type="SAM" id="SignalP"/>
    </source>
</evidence>
<feature type="chain" id="PRO_5045663192" description="Lipoprotein" evidence="2">
    <location>
        <begin position="23"/>
        <end position="155"/>
    </location>
</feature>
<gene>
    <name evidence="3" type="ORF">T9R20_10605</name>
</gene>